<dbReference type="GO" id="GO:0051726">
    <property type="term" value="P:regulation of cell cycle"/>
    <property type="evidence" value="ECO:0007669"/>
    <property type="project" value="TreeGrafter"/>
</dbReference>
<dbReference type="SUPFAM" id="SSF50978">
    <property type="entry name" value="WD40 repeat-like"/>
    <property type="match status" value="1"/>
</dbReference>
<feature type="region of interest" description="Disordered" evidence="1">
    <location>
        <begin position="394"/>
        <end position="429"/>
    </location>
</feature>
<organism evidence="2 3">
    <name type="scientific">Centaurea solstitialis</name>
    <name type="common">yellow star-thistle</name>
    <dbReference type="NCBI Taxonomy" id="347529"/>
    <lineage>
        <taxon>Eukaryota</taxon>
        <taxon>Viridiplantae</taxon>
        <taxon>Streptophyta</taxon>
        <taxon>Embryophyta</taxon>
        <taxon>Tracheophyta</taxon>
        <taxon>Spermatophyta</taxon>
        <taxon>Magnoliopsida</taxon>
        <taxon>eudicotyledons</taxon>
        <taxon>Gunneridae</taxon>
        <taxon>Pentapetalae</taxon>
        <taxon>asterids</taxon>
        <taxon>campanulids</taxon>
        <taxon>Asterales</taxon>
        <taxon>Asteraceae</taxon>
        <taxon>Carduoideae</taxon>
        <taxon>Cardueae</taxon>
        <taxon>Centaureinae</taxon>
        <taxon>Centaurea</taxon>
    </lineage>
</organism>
<protein>
    <recommendedName>
        <fullName evidence="4">FYR C-terminal domain-containing protein</fullName>
    </recommendedName>
</protein>
<evidence type="ECO:0000313" key="2">
    <source>
        <dbReference type="EMBL" id="KAJ9563742.1"/>
    </source>
</evidence>
<proteinExistence type="predicted"/>
<evidence type="ECO:0000313" key="3">
    <source>
        <dbReference type="Proteomes" id="UP001172457"/>
    </source>
</evidence>
<dbReference type="Proteomes" id="UP001172457">
    <property type="component" value="Chromosome 2"/>
</dbReference>
<reference evidence="2" key="1">
    <citation type="submission" date="2023-03" db="EMBL/GenBank/DDBJ databases">
        <title>Chromosome-scale reference genome and RAD-based genetic map of yellow starthistle (Centaurea solstitialis) reveal putative structural variation and QTLs associated with invader traits.</title>
        <authorList>
            <person name="Reatini B."/>
            <person name="Cang F.A."/>
            <person name="Jiang Q."/>
            <person name="Mckibben M.T.W."/>
            <person name="Barker M.S."/>
            <person name="Rieseberg L.H."/>
            <person name="Dlugosch K.M."/>
        </authorList>
    </citation>
    <scope>NUCLEOTIDE SEQUENCE</scope>
    <source>
        <strain evidence="2">CAN-66</strain>
        <tissue evidence="2">Leaf</tissue>
    </source>
</reference>
<dbReference type="PANTHER" id="PTHR22715">
    <property type="entry name" value="TRANSFORMING GROWTH FACTOR BETA REGULATED GENE 1"/>
    <property type="match status" value="1"/>
</dbReference>
<feature type="compositionally biased region" description="Polar residues" evidence="1">
    <location>
        <begin position="150"/>
        <end position="163"/>
    </location>
</feature>
<feature type="compositionally biased region" description="Polar residues" evidence="1">
    <location>
        <begin position="201"/>
        <end position="214"/>
    </location>
</feature>
<dbReference type="PANTHER" id="PTHR22715:SF1">
    <property type="entry name" value="DNA BINDING PROTEIN"/>
    <property type="match status" value="1"/>
</dbReference>
<keyword evidence="3" id="KW-1185">Reference proteome</keyword>
<feature type="compositionally biased region" description="Polar residues" evidence="1">
    <location>
        <begin position="50"/>
        <end position="67"/>
    </location>
</feature>
<dbReference type="EMBL" id="JARYMX010000002">
    <property type="protein sequence ID" value="KAJ9563742.1"/>
    <property type="molecule type" value="Genomic_DNA"/>
</dbReference>
<evidence type="ECO:0008006" key="4">
    <source>
        <dbReference type="Google" id="ProtNLM"/>
    </source>
</evidence>
<comment type="caution">
    <text evidence="2">The sequence shown here is derived from an EMBL/GenBank/DDBJ whole genome shotgun (WGS) entry which is preliminary data.</text>
</comment>
<gene>
    <name evidence="2" type="ORF">OSB04_008902</name>
</gene>
<evidence type="ECO:0000256" key="1">
    <source>
        <dbReference type="SAM" id="MobiDB-lite"/>
    </source>
</evidence>
<feature type="region of interest" description="Disordered" evidence="1">
    <location>
        <begin position="176"/>
        <end position="236"/>
    </location>
</feature>
<feature type="compositionally biased region" description="Basic residues" evidence="1">
    <location>
        <begin position="93"/>
        <end position="105"/>
    </location>
</feature>
<sequence>MVLTLVFFIRDKIRYCANSSSFLPTMQLFGFKNPLVKKLLRELKANFGQPTEHSLPSTCSGNGQSEGTHQHHTRRTGYDAEACKSPDLQVKSVKPKGKERSKKRKEVNVKMVSGTEHKRGRPQDLTQSGEEPHCRQSCEGNHNKGIPSCLPNSNENNTGPETMAYTENNLSHLASAKHGVHSDSSVSSEHLEKEKFPAAQEATNSGQEVSSVSSEHLEKEKFPAAQEATNSVSSKGSISFEERINLLKDQENRRNDSSQLDVSMFTNASGITSSKTVDKKGDPPVQKDSQMLDDVDLYAPDTLDLTLDSTFNCEEIPKENNCTREDKLNGVQISVSPKCITESQSKDDIVIASGSENSEKSDSDLVGQDIAKSMMTLLLPRALPLLKTFSRKKKNFPNRGKKDLPAMSQEERKGTDQCLEDNAPAKSSEQIQLEKLNGDVHIPDRLFTENFETEKQNGNVLLPSTDMSSLVPGLEDSTTVAPDSYEDTQCEIKACSQIGQVHNAVAGPTTFGIDLSTHEGDHACPNIRPREEVLHIETAISKTKSNQDVNSLMEKSPQRGGKIISNYDLGNISQSRNDLCTNIDAPLSETYPEPTNVKISPCHTEEIATRVDAKSTSAVGFDYAAQKRTRGVAGGVGAGNMSSMPSADHVAEKGARCFTAGVGDGSVSFTPVCKDSKGEFITEVSATDVSASGSQIDKMRPDEKIYRLPNVRIPTGSNGSSCLKASVATPHDDDVPAPNYKFTSDVCGASVNCERQTEASSYTELFEIRGGDDIDVSISISQDQGISDYDMTKLVHNDENAKDESCLKELTKMVHNDELENIFEFVGCYLHPTPISMVMLKTKGNEVFICVLCGYLMEKARALFVYKASIKGEKRGCPSFIGHSTIISPISRNACGGQIMLDSSSLQFTPDGTGLVLLNDIKTPYCRFASQAEGNVNCQCSACTSDCSAKNAVKVVEVKLGYVEAVCKLETITSVCCILVCEPSYLVAAEESGRMNLWTMNSTWRLSSIASTEHSYLPTSDCMSNYIVEMKRMPNFPALIIGHSVFGDFCLDLTRRILVSKFSAKNTSFLPFLPINVFRCPSQPLSGTDDCMKKQVSDIMGETQTWSLERDNKASVPVEEEDLSLVLLVSSVSNLDLKDERSNKDSGVSPVGCWSLALLAKSKMLSEIALDPSATVVGASAGYGIIGTCDGSLYIWELSTGTKLGYLSRCIGAKVSCLAVDDSDCGAFGVAVDGSQLQQVNTHTRSSGIGLPIGQSH</sequence>
<dbReference type="GO" id="GO:0005634">
    <property type="term" value="C:nucleus"/>
    <property type="evidence" value="ECO:0007669"/>
    <property type="project" value="TreeGrafter"/>
</dbReference>
<dbReference type="InterPro" id="IPR040092">
    <property type="entry name" value="TBRG1"/>
</dbReference>
<feature type="compositionally biased region" description="Basic and acidic residues" evidence="1">
    <location>
        <begin position="400"/>
        <end position="415"/>
    </location>
</feature>
<dbReference type="InterPro" id="IPR036322">
    <property type="entry name" value="WD40_repeat_dom_sf"/>
</dbReference>
<accession>A0AA38U600</accession>
<dbReference type="AlphaFoldDB" id="A0AA38U600"/>
<feature type="region of interest" description="Disordered" evidence="1">
    <location>
        <begin position="50"/>
        <end position="163"/>
    </location>
</feature>
<feature type="compositionally biased region" description="Polar residues" evidence="1">
    <location>
        <begin position="227"/>
        <end position="236"/>
    </location>
</feature>
<name>A0AA38U600_9ASTR</name>